<dbReference type="AlphaFoldDB" id="A0A495VF77"/>
<protein>
    <submittedName>
        <fullName evidence="2">Excisionase family DNA binding protein</fullName>
    </submittedName>
</protein>
<dbReference type="SUPFAM" id="SSF46955">
    <property type="entry name" value="Putative DNA-binding domain"/>
    <property type="match status" value="1"/>
</dbReference>
<dbReference type="RefSeq" id="WP_120799451.1">
    <property type="nucleotide sequence ID" value="NZ_RBXL01000001.1"/>
</dbReference>
<sequence length="79" mass="8839">MQQTATRRPTAQTAAEVRAADPLYDRKDAALYLGVVPGTLECWASTGRYNLPFLRIGRRVKYRKSDLDAWIAKRSPSAA</sequence>
<feature type="domain" description="Helix-turn-helix" evidence="1">
    <location>
        <begin position="23"/>
        <end position="75"/>
    </location>
</feature>
<name>A0A495VF77_9GAMM</name>
<dbReference type="Proteomes" id="UP000274556">
    <property type="component" value="Unassembled WGS sequence"/>
</dbReference>
<dbReference type="InterPro" id="IPR041657">
    <property type="entry name" value="HTH_17"/>
</dbReference>
<reference evidence="2 3" key="1">
    <citation type="submission" date="2018-10" db="EMBL/GenBank/DDBJ databases">
        <title>Genomic Encyclopedia of Archaeal and Bacterial Type Strains, Phase II (KMG-II): from individual species to whole genera.</title>
        <authorList>
            <person name="Goeker M."/>
        </authorList>
    </citation>
    <scope>NUCLEOTIDE SEQUENCE [LARGE SCALE GENOMIC DNA]</scope>
    <source>
        <strain evidence="2 3">DSM 235</strain>
    </source>
</reference>
<dbReference type="OrthoDB" id="8537306at2"/>
<accession>A0A495VF77</accession>
<organism evidence="2 3">
    <name type="scientific">Thiocapsa rosea</name>
    <dbReference type="NCBI Taxonomy" id="69360"/>
    <lineage>
        <taxon>Bacteria</taxon>
        <taxon>Pseudomonadati</taxon>
        <taxon>Pseudomonadota</taxon>
        <taxon>Gammaproteobacteria</taxon>
        <taxon>Chromatiales</taxon>
        <taxon>Chromatiaceae</taxon>
        <taxon>Thiocapsa</taxon>
    </lineage>
</organism>
<dbReference type="Pfam" id="PF12728">
    <property type="entry name" value="HTH_17"/>
    <property type="match status" value="1"/>
</dbReference>
<keyword evidence="3" id="KW-1185">Reference proteome</keyword>
<gene>
    <name evidence="2" type="ORF">BDD21_5080</name>
</gene>
<dbReference type="EMBL" id="RBXL01000001">
    <property type="protein sequence ID" value="RKT47490.1"/>
    <property type="molecule type" value="Genomic_DNA"/>
</dbReference>
<evidence type="ECO:0000313" key="2">
    <source>
        <dbReference type="EMBL" id="RKT47490.1"/>
    </source>
</evidence>
<evidence type="ECO:0000313" key="3">
    <source>
        <dbReference type="Proteomes" id="UP000274556"/>
    </source>
</evidence>
<proteinExistence type="predicted"/>
<evidence type="ECO:0000259" key="1">
    <source>
        <dbReference type="Pfam" id="PF12728"/>
    </source>
</evidence>
<dbReference type="InterPro" id="IPR009061">
    <property type="entry name" value="DNA-bd_dom_put_sf"/>
</dbReference>
<comment type="caution">
    <text evidence="2">The sequence shown here is derived from an EMBL/GenBank/DDBJ whole genome shotgun (WGS) entry which is preliminary data.</text>
</comment>